<feature type="transmembrane region" description="Helical" evidence="10">
    <location>
        <begin position="223"/>
        <end position="241"/>
    </location>
</feature>
<dbReference type="SUPFAM" id="SSF81321">
    <property type="entry name" value="Family A G protein-coupled receptor-like"/>
    <property type="match status" value="1"/>
</dbReference>
<evidence type="ECO:0000256" key="8">
    <source>
        <dbReference type="ARBA" id="ARBA00025736"/>
    </source>
</evidence>
<keyword evidence="2 9" id="KW-0812">Transmembrane</keyword>
<organism evidence="12 13">
    <name type="scientific">Pelusios castaneus</name>
    <name type="common">West African mud turtle</name>
    <dbReference type="NCBI Taxonomy" id="367368"/>
    <lineage>
        <taxon>Eukaryota</taxon>
        <taxon>Metazoa</taxon>
        <taxon>Chordata</taxon>
        <taxon>Craniata</taxon>
        <taxon>Vertebrata</taxon>
        <taxon>Euteleostomi</taxon>
        <taxon>Archelosauria</taxon>
        <taxon>Testudinata</taxon>
        <taxon>Testudines</taxon>
        <taxon>Pleurodira</taxon>
        <taxon>Pelomedusidae</taxon>
        <taxon>Pelusios</taxon>
    </lineage>
</organism>
<feature type="transmembrane region" description="Helical" evidence="10">
    <location>
        <begin position="91"/>
        <end position="113"/>
    </location>
</feature>
<proteinExistence type="inferred from homology"/>
<comment type="similarity">
    <text evidence="9">Belongs to the G-protein coupled receptor 1 family.</text>
</comment>
<evidence type="ECO:0000313" key="13">
    <source>
        <dbReference type="Proteomes" id="UP000694393"/>
    </source>
</evidence>
<dbReference type="GO" id="GO:0007204">
    <property type="term" value="P:positive regulation of cytosolic calcium ion concentration"/>
    <property type="evidence" value="ECO:0007669"/>
    <property type="project" value="TreeGrafter"/>
</dbReference>
<feature type="transmembrane region" description="Helical" evidence="10">
    <location>
        <begin position="261"/>
        <end position="284"/>
    </location>
</feature>
<dbReference type="Proteomes" id="UP000694393">
    <property type="component" value="Unplaced"/>
</dbReference>
<dbReference type="GO" id="GO:0007200">
    <property type="term" value="P:phospholipase C-activating G protein-coupled receptor signaling pathway"/>
    <property type="evidence" value="ECO:0007669"/>
    <property type="project" value="TreeGrafter"/>
</dbReference>
<evidence type="ECO:0000256" key="6">
    <source>
        <dbReference type="ARBA" id="ARBA00023170"/>
    </source>
</evidence>
<dbReference type="PROSITE" id="PS00237">
    <property type="entry name" value="G_PROTEIN_RECEP_F1_1"/>
    <property type="match status" value="1"/>
</dbReference>
<evidence type="ECO:0000256" key="9">
    <source>
        <dbReference type="RuleBase" id="RU000688"/>
    </source>
</evidence>
<dbReference type="CDD" id="cd14974">
    <property type="entry name" value="7tmA_Anaphylatoxin_R-like"/>
    <property type="match status" value="1"/>
</dbReference>
<reference evidence="12" key="1">
    <citation type="submission" date="2025-08" db="UniProtKB">
        <authorList>
            <consortium name="Ensembl"/>
        </authorList>
    </citation>
    <scope>IDENTIFICATION</scope>
</reference>
<evidence type="ECO:0000256" key="5">
    <source>
        <dbReference type="ARBA" id="ARBA00023136"/>
    </source>
</evidence>
<evidence type="ECO:0000256" key="1">
    <source>
        <dbReference type="ARBA" id="ARBA00004141"/>
    </source>
</evidence>
<accession>A0A8C8SE86</accession>
<evidence type="ECO:0000256" key="3">
    <source>
        <dbReference type="ARBA" id="ARBA00022989"/>
    </source>
</evidence>
<dbReference type="Ensembl" id="ENSPCET00000019019.1">
    <property type="protein sequence ID" value="ENSPCEP00000018398.1"/>
    <property type="gene ID" value="ENSPCEG00000014350.1"/>
</dbReference>
<sequence>MLPSNTTIGKDPLRQAMKVTTATTFAFIFLAGLAGNGAVLWVTGWKLRWTPNTVWFFNLALADVASTSLILVTVLYLALDLDWPFGSVTCKLANCLFGLSLCSGVLLLSAISVDRCVMVVAPVWCRNHRTPRLSWVTCAAIWSLSLITFVPSSFLFSELSLERNRSSCSNLDVFQDWRRQEAEILTVFIFLSQFLLPLVVISVSYSVLVVAMKRKRLAKSSKPLLVITRVIFCFFLCWSPYHALALARISNAHMPSAVRLVAIPLSKCLALFNSCINPLLYVFTGREFQDAVRRPLVQAFKAAFEEAPSTPLAKMFKYIRSKKPPKQSVWPLDD</sequence>
<feature type="transmembrane region" description="Helical" evidence="10">
    <location>
        <begin position="54"/>
        <end position="79"/>
    </location>
</feature>
<protein>
    <recommendedName>
        <fullName evidence="11">G-protein coupled receptors family 1 profile domain-containing protein</fullName>
    </recommendedName>
</protein>
<evidence type="ECO:0000256" key="4">
    <source>
        <dbReference type="ARBA" id="ARBA00023040"/>
    </source>
</evidence>
<dbReference type="Pfam" id="PF00001">
    <property type="entry name" value="7tm_1"/>
    <property type="match status" value="1"/>
</dbReference>
<evidence type="ECO:0000313" key="12">
    <source>
        <dbReference type="Ensembl" id="ENSPCEP00000018398.1"/>
    </source>
</evidence>
<comment type="similarity">
    <text evidence="8">Belongs to the chemokine-like receptor (CMKLR) family.</text>
</comment>
<dbReference type="Gene3D" id="1.20.1070.10">
    <property type="entry name" value="Rhodopsin 7-helix transmembrane proteins"/>
    <property type="match status" value="1"/>
</dbReference>
<feature type="transmembrane region" description="Helical" evidence="10">
    <location>
        <begin position="20"/>
        <end position="42"/>
    </location>
</feature>
<dbReference type="PROSITE" id="PS50262">
    <property type="entry name" value="G_PROTEIN_RECEP_F1_2"/>
    <property type="match status" value="1"/>
</dbReference>
<reference evidence="12" key="2">
    <citation type="submission" date="2025-09" db="UniProtKB">
        <authorList>
            <consortium name="Ensembl"/>
        </authorList>
    </citation>
    <scope>IDENTIFICATION</scope>
</reference>
<evidence type="ECO:0000256" key="10">
    <source>
        <dbReference type="SAM" id="Phobius"/>
    </source>
</evidence>
<dbReference type="GO" id="GO:0005886">
    <property type="term" value="C:plasma membrane"/>
    <property type="evidence" value="ECO:0007669"/>
    <property type="project" value="TreeGrafter"/>
</dbReference>
<name>A0A8C8SE86_9SAUR</name>
<dbReference type="PANTHER" id="PTHR24225">
    <property type="entry name" value="CHEMOTACTIC RECEPTOR"/>
    <property type="match status" value="1"/>
</dbReference>
<feature type="domain" description="G-protein coupled receptors family 1 profile" evidence="11">
    <location>
        <begin position="35"/>
        <end position="281"/>
    </location>
</feature>
<keyword evidence="5 10" id="KW-0472">Membrane</keyword>
<dbReference type="PRINTS" id="PR00526">
    <property type="entry name" value="FMETLEUPHER"/>
</dbReference>
<dbReference type="InterPro" id="IPR000276">
    <property type="entry name" value="GPCR_Rhodpsn"/>
</dbReference>
<keyword evidence="6 9" id="KW-0675">Receptor</keyword>
<dbReference type="GO" id="GO:0004982">
    <property type="term" value="F:N-formyl peptide receptor activity"/>
    <property type="evidence" value="ECO:0007669"/>
    <property type="project" value="TreeGrafter"/>
</dbReference>
<feature type="transmembrane region" description="Helical" evidence="10">
    <location>
        <begin position="184"/>
        <end position="211"/>
    </location>
</feature>
<keyword evidence="3 10" id="KW-1133">Transmembrane helix</keyword>
<dbReference type="AlphaFoldDB" id="A0A8C8SE86"/>
<dbReference type="InterPro" id="IPR000826">
    <property type="entry name" value="Formyl_rcpt-rel"/>
</dbReference>
<keyword evidence="7 9" id="KW-0807">Transducer</keyword>
<comment type="subcellular location">
    <subcellularLocation>
        <location evidence="1">Membrane</location>
        <topology evidence="1">Multi-pass membrane protein</topology>
    </subcellularLocation>
</comment>
<dbReference type="InterPro" id="IPR017452">
    <property type="entry name" value="GPCR_Rhodpsn_7TM"/>
</dbReference>
<dbReference type="GO" id="GO:0004875">
    <property type="term" value="F:complement receptor activity"/>
    <property type="evidence" value="ECO:0007669"/>
    <property type="project" value="TreeGrafter"/>
</dbReference>
<dbReference type="PANTHER" id="PTHR24225:SF62">
    <property type="entry name" value="CHEMOKINE-LIKE RECEPTOR 1"/>
    <property type="match status" value="1"/>
</dbReference>
<feature type="transmembrane region" description="Helical" evidence="10">
    <location>
        <begin position="133"/>
        <end position="156"/>
    </location>
</feature>
<keyword evidence="4 9" id="KW-0297">G-protein coupled receptor</keyword>
<evidence type="ECO:0000256" key="7">
    <source>
        <dbReference type="ARBA" id="ARBA00023224"/>
    </source>
</evidence>
<keyword evidence="13" id="KW-1185">Reference proteome</keyword>
<dbReference type="GO" id="GO:0006954">
    <property type="term" value="P:inflammatory response"/>
    <property type="evidence" value="ECO:0007669"/>
    <property type="project" value="TreeGrafter"/>
</dbReference>
<evidence type="ECO:0000256" key="2">
    <source>
        <dbReference type="ARBA" id="ARBA00022692"/>
    </source>
</evidence>
<evidence type="ECO:0000259" key="11">
    <source>
        <dbReference type="PROSITE" id="PS50262"/>
    </source>
</evidence>
<dbReference type="PRINTS" id="PR00237">
    <property type="entry name" value="GPCRRHODOPSN"/>
</dbReference>